<feature type="non-terminal residue" evidence="7">
    <location>
        <position position="1"/>
    </location>
</feature>
<dbReference type="EC" id="3.1.3.25" evidence="3"/>
<accession>A0A381UB79</accession>
<dbReference type="FunFam" id="3.30.540.10:FF:000003">
    <property type="entry name" value="Inositol-1-monophosphatase"/>
    <property type="match status" value="1"/>
</dbReference>
<name>A0A381UB79_9ZZZZ</name>
<proteinExistence type="inferred from homology"/>
<evidence type="ECO:0000313" key="7">
    <source>
        <dbReference type="EMBL" id="SVA25440.1"/>
    </source>
</evidence>
<comment type="similarity">
    <text evidence="2">Belongs to the inositol monophosphatase superfamily.</text>
</comment>
<evidence type="ECO:0000256" key="3">
    <source>
        <dbReference type="ARBA" id="ARBA00013106"/>
    </source>
</evidence>
<dbReference type="InterPro" id="IPR020550">
    <property type="entry name" value="Inositol_monophosphatase_CS"/>
</dbReference>
<dbReference type="GO" id="GO:0006020">
    <property type="term" value="P:inositol metabolic process"/>
    <property type="evidence" value="ECO:0007669"/>
    <property type="project" value="TreeGrafter"/>
</dbReference>
<dbReference type="GO" id="GO:0008934">
    <property type="term" value="F:inositol monophosphate 1-phosphatase activity"/>
    <property type="evidence" value="ECO:0007669"/>
    <property type="project" value="InterPro"/>
</dbReference>
<sequence length="269" mass="29303">VENRKLLLSVAKAAARNASELIMQAQGLNHKVSSKSTITDLVTEIDKQAERTIKEDILTNFPDHGILAEESGKISSDSIYQWVIDPLDGTTNFVHGLAPFCVSIALMKDNEPILGVVSELPAGNLFWAERNEGAYCNGEPIHVATTRSVTDALLITGFAYEHDFRWVTNMKLFKEFTNISQGVRRLGSAAADLCYVACGKADGFWEIGLQPWDSAAGVLLIMEAGGKVSRMDGKPFTIHDQHLLATNGYLHKEMLGKTVPAIASISDQG</sequence>
<dbReference type="PANTHER" id="PTHR20854">
    <property type="entry name" value="INOSITOL MONOPHOSPHATASE"/>
    <property type="match status" value="1"/>
</dbReference>
<dbReference type="Gene3D" id="3.40.190.80">
    <property type="match status" value="1"/>
</dbReference>
<organism evidence="7">
    <name type="scientific">marine metagenome</name>
    <dbReference type="NCBI Taxonomy" id="408172"/>
    <lineage>
        <taxon>unclassified sequences</taxon>
        <taxon>metagenomes</taxon>
        <taxon>ecological metagenomes</taxon>
    </lineage>
</organism>
<dbReference type="EMBL" id="UINC01006093">
    <property type="protein sequence ID" value="SVA25440.1"/>
    <property type="molecule type" value="Genomic_DNA"/>
</dbReference>
<reference evidence="7" key="1">
    <citation type="submission" date="2018-05" db="EMBL/GenBank/DDBJ databases">
        <authorList>
            <person name="Lanie J.A."/>
            <person name="Ng W.-L."/>
            <person name="Kazmierczak K.M."/>
            <person name="Andrzejewski T.M."/>
            <person name="Davidsen T.M."/>
            <person name="Wayne K.J."/>
            <person name="Tettelin H."/>
            <person name="Glass J.I."/>
            <person name="Rusch D."/>
            <person name="Podicherti R."/>
            <person name="Tsui H.-C.T."/>
            <person name="Winkler M.E."/>
        </authorList>
    </citation>
    <scope>NUCLEOTIDE SEQUENCE</scope>
</reference>
<dbReference type="CDD" id="cd01639">
    <property type="entry name" value="IMPase"/>
    <property type="match status" value="1"/>
</dbReference>
<dbReference type="Gene3D" id="3.30.540.10">
    <property type="entry name" value="Fructose-1,6-Bisphosphatase, subunit A, domain 1"/>
    <property type="match status" value="1"/>
</dbReference>
<dbReference type="SUPFAM" id="SSF56655">
    <property type="entry name" value="Carbohydrate phosphatase"/>
    <property type="match status" value="1"/>
</dbReference>
<dbReference type="PROSITE" id="PS00630">
    <property type="entry name" value="IMP_2"/>
    <property type="match status" value="1"/>
</dbReference>
<dbReference type="GO" id="GO:0046854">
    <property type="term" value="P:phosphatidylinositol phosphate biosynthetic process"/>
    <property type="evidence" value="ECO:0007669"/>
    <property type="project" value="InterPro"/>
</dbReference>
<dbReference type="AlphaFoldDB" id="A0A381UB79"/>
<dbReference type="InterPro" id="IPR000760">
    <property type="entry name" value="Inositol_monophosphatase-like"/>
</dbReference>
<dbReference type="GO" id="GO:0007165">
    <property type="term" value="P:signal transduction"/>
    <property type="evidence" value="ECO:0007669"/>
    <property type="project" value="TreeGrafter"/>
</dbReference>
<comment type="cofactor">
    <cofactor evidence="1">
        <name>Mg(2+)</name>
        <dbReference type="ChEBI" id="CHEBI:18420"/>
    </cofactor>
</comment>
<evidence type="ECO:0000256" key="2">
    <source>
        <dbReference type="ARBA" id="ARBA00009759"/>
    </source>
</evidence>
<evidence type="ECO:0000256" key="1">
    <source>
        <dbReference type="ARBA" id="ARBA00001946"/>
    </source>
</evidence>
<evidence type="ECO:0000256" key="6">
    <source>
        <dbReference type="ARBA" id="ARBA00022842"/>
    </source>
</evidence>
<evidence type="ECO:0000256" key="5">
    <source>
        <dbReference type="ARBA" id="ARBA00022801"/>
    </source>
</evidence>
<gene>
    <name evidence="7" type="ORF">METZ01_LOCUS78294</name>
</gene>
<evidence type="ECO:0000256" key="4">
    <source>
        <dbReference type="ARBA" id="ARBA00022723"/>
    </source>
</evidence>
<dbReference type="PROSITE" id="PS00629">
    <property type="entry name" value="IMP_1"/>
    <property type="match status" value="1"/>
</dbReference>
<dbReference type="Pfam" id="PF00459">
    <property type="entry name" value="Inositol_P"/>
    <property type="match status" value="1"/>
</dbReference>
<dbReference type="InterPro" id="IPR020583">
    <property type="entry name" value="Inositol_monoP_metal-BS"/>
</dbReference>
<dbReference type="GO" id="GO:0046872">
    <property type="term" value="F:metal ion binding"/>
    <property type="evidence" value="ECO:0007669"/>
    <property type="project" value="UniProtKB-KW"/>
</dbReference>
<keyword evidence="5" id="KW-0378">Hydrolase</keyword>
<dbReference type="PANTHER" id="PTHR20854:SF17">
    <property type="entry name" value="PHOSPHATASE IMPL1, CHLOROPLASTIC"/>
    <property type="match status" value="1"/>
</dbReference>
<protein>
    <recommendedName>
        <fullName evidence="3">inositol-phosphate phosphatase</fullName>
        <ecNumber evidence="3">3.1.3.25</ecNumber>
    </recommendedName>
</protein>
<dbReference type="InterPro" id="IPR033942">
    <property type="entry name" value="IMPase"/>
</dbReference>
<keyword evidence="6" id="KW-0460">Magnesium</keyword>
<dbReference type="PRINTS" id="PR00377">
    <property type="entry name" value="IMPHPHTASES"/>
</dbReference>
<dbReference type="FunFam" id="3.40.190.80:FF:000002">
    <property type="entry name" value="Inositol-1-monophosphatase"/>
    <property type="match status" value="1"/>
</dbReference>
<keyword evidence="4" id="KW-0479">Metal-binding</keyword>